<sequence>MPHPGIVYDVGLNFTNTTPQTLSIPTFNPTHVAHDMHTIAETLHATAVRLEGEPLDRLATAARLAHAAGLTVYFNPWKMHADVPETSRYLRAAAKVAEQLRVHDGLTDLVFVAGCEYSIFSRGVFPGETFEERAGWFGGQLAAAAAAAAADGGAAADGATAAATAGGRGDGDASTTTDTTTNSGPAIPPPVLAKAPLLNAALRTFMTEIRTRFHGPVTYAAGTWEAVDWDLFDLVGVDYYRRGETASEYLAGLERHRVVDSDPNSNNKQKHKPLVVMEVGCCAYEGAAVRGDGGFALLKGRNPDGSGVFEGDIVPTRSEREQADYLETQLGLLARAEAQVDAVFVYVFAFPCMPAGVGARDFDMMCFSLVKYLPEEEKGHQEENPVGMPRWVPKEAFFRVAECFRAMREKSQLGVK</sequence>
<evidence type="ECO:0000313" key="1">
    <source>
        <dbReference type="EMBL" id="RAH73948.1"/>
    </source>
</evidence>
<reference evidence="1" key="1">
    <citation type="submission" date="2018-02" db="EMBL/GenBank/DDBJ databases">
        <title>The genomes of Aspergillus section Nigri reveals drivers in fungal speciation.</title>
        <authorList>
            <consortium name="DOE Joint Genome Institute"/>
            <person name="Vesth T.C."/>
            <person name="Nybo J."/>
            <person name="Theobald S."/>
            <person name="Brandl J."/>
            <person name="Frisvad J.C."/>
            <person name="Nielsen K.F."/>
            <person name="Lyhne E.K."/>
            <person name="Kogle M.E."/>
            <person name="Kuo A."/>
            <person name="Riley R."/>
            <person name="Clum A."/>
            <person name="Nolan M."/>
            <person name="Lipzen A."/>
            <person name="Salamov A."/>
            <person name="Henrissat B."/>
            <person name="Wiebenga A."/>
            <person name="De vries R.P."/>
            <person name="Grigoriev I.V."/>
            <person name="Mortensen U.H."/>
            <person name="Andersen M.R."/>
            <person name="Baker S.E."/>
        </authorList>
    </citation>
    <scope>NUCLEOTIDE SEQUENCE</scope>
    <source>
        <strain evidence="1">CBS 121060</strain>
    </source>
</reference>
<proteinExistence type="predicted"/>
<protein>
    <submittedName>
        <fullName evidence="1">Uncharacterized protein</fullName>
    </submittedName>
</protein>
<name>A0ACD1HKR3_9EURO</name>
<organism evidence="1 2">
    <name type="scientific">Aspergillus aculeatinus CBS 121060</name>
    <dbReference type="NCBI Taxonomy" id="1448322"/>
    <lineage>
        <taxon>Eukaryota</taxon>
        <taxon>Fungi</taxon>
        <taxon>Dikarya</taxon>
        <taxon>Ascomycota</taxon>
        <taxon>Pezizomycotina</taxon>
        <taxon>Eurotiomycetes</taxon>
        <taxon>Eurotiomycetidae</taxon>
        <taxon>Eurotiales</taxon>
        <taxon>Aspergillaceae</taxon>
        <taxon>Aspergillus</taxon>
        <taxon>Aspergillus subgen. Circumdati</taxon>
    </lineage>
</organism>
<accession>A0ACD1HKR3</accession>
<keyword evidence="2" id="KW-1185">Reference proteome</keyword>
<gene>
    <name evidence="1" type="ORF">BO66DRAFT_426031</name>
</gene>
<dbReference type="EMBL" id="KZ824937">
    <property type="protein sequence ID" value="RAH73948.1"/>
    <property type="molecule type" value="Genomic_DNA"/>
</dbReference>
<dbReference type="Proteomes" id="UP000249661">
    <property type="component" value="Unassembled WGS sequence"/>
</dbReference>
<evidence type="ECO:0000313" key="2">
    <source>
        <dbReference type="Proteomes" id="UP000249661"/>
    </source>
</evidence>